<evidence type="ECO:0000313" key="3">
    <source>
        <dbReference type="EMBL" id="AYL97070.1"/>
    </source>
</evidence>
<evidence type="ECO:0000256" key="1">
    <source>
        <dbReference type="SAM" id="Phobius"/>
    </source>
</evidence>
<evidence type="ECO:0000259" key="2">
    <source>
        <dbReference type="Pfam" id="PF18962"/>
    </source>
</evidence>
<dbReference type="RefSeq" id="WP_119410655.1">
    <property type="nucleotide sequence ID" value="NZ_CP032869.1"/>
</dbReference>
<reference evidence="3 4" key="1">
    <citation type="submission" date="2018-10" db="EMBL/GenBank/DDBJ databases">
        <title>Genome sequencing of Mucilaginibacter sp. HYN0043.</title>
        <authorList>
            <person name="Kim M."/>
            <person name="Yi H."/>
        </authorList>
    </citation>
    <scope>NUCLEOTIDE SEQUENCE [LARGE SCALE GENOMIC DNA]</scope>
    <source>
        <strain evidence="3 4">HYN0043</strain>
    </source>
</reference>
<dbReference type="Pfam" id="PF18962">
    <property type="entry name" value="Por_Secre_tail"/>
    <property type="match status" value="1"/>
</dbReference>
<keyword evidence="1" id="KW-1133">Transmembrane helix</keyword>
<gene>
    <name evidence="3" type="ORF">HYN43_017920</name>
</gene>
<dbReference type="NCBIfam" id="TIGR04183">
    <property type="entry name" value="Por_Secre_tail"/>
    <property type="match status" value="1"/>
</dbReference>
<sequence>MRRSFTYSYVYTYTWVVMVAMAIFINFAFAADFKTLKADFKTDTVLLRSKTKSSKNSYLKNGLHLALPPLKPAVTSNVKVNVARPDDKLLTDVQLYPNPVTDQINLKYSISRNTNVTIKIKDVLGNDISTMFSQRVESGDHNLNYPIANKLTRGFYFIRVVAGTESVIKRVLVL</sequence>
<dbReference type="KEGG" id="muh:HYN43_017920"/>
<feature type="domain" description="Secretion system C-terminal sorting" evidence="2">
    <location>
        <begin position="95"/>
        <end position="173"/>
    </location>
</feature>
<keyword evidence="1" id="KW-0812">Transmembrane</keyword>
<name>A0A494VUC3_9SPHI</name>
<dbReference type="OrthoDB" id="1523755at2"/>
<organism evidence="3 4">
    <name type="scientific">Mucilaginibacter celer</name>
    <dbReference type="NCBI Taxonomy" id="2305508"/>
    <lineage>
        <taxon>Bacteria</taxon>
        <taxon>Pseudomonadati</taxon>
        <taxon>Bacteroidota</taxon>
        <taxon>Sphingobacteriia</taxon>
        <taxon>Sphingobacteriales</taxon>
        <taxon>Sphingobacteriaceae</taxon>
        <taxon>Mucilaginibacter</taxon>
    </lineage>
</organism>
<proteinExistence type="predicted"/>
<keyword evidence="4" id="KW-1185">Reference proteome</keyword>
<evidence type="ECO:0000313" key="4">
    <source>
        <dbReference type="Proteomes" id="UP000270046"/>
    </source>
</evidence>
<dbReference type="EMBL" id="CP032869">
    <property type="protein sequence ID" value="AYL97070.1"/>
    <property type="molecule type" value="Genomic_DNA"/>
</dbReference>
<protein>
    <submittedName>
        <fullName evidence="3">T9SS C-terminal target domain-containing protein</fullName>
    </submittedName>
</protein>
<feature type="transmembrane region" description="Helical" evidence="1">
    <location>
        <begin position="12"/>
        <end position="31"/>
    </location>
</feature>
<keyword evidence="1" id="KW-0472">Membrane</keyword>
<dbReference type="Proteomes" id="UP000270046">
    <property type="component" value="Chromosome"/>
</dbReference>
<dbReference type="AlphaFoldDB" id="A0A494VUC3"/>
<accession>A0A494VUC3</accession>
<dbReference type="InterPro" id="IPR026444">
    <property type="entry name" value="Secre_tail"/>
</dbReference>